<dbReference type="InterPro" id="IPR036291">
    <property type="entry name" value="NAD(P)-bd_dom_sf"/>
</dbReference>
<keyword evidence="3" id="KW-0808">Transferase</keyword>
<dbReference type="GO" id="GO:0004315">
    <property type="term" value="F:3-oxoacyl-[acyl-carrier-protein] synthase activity"/>
    <property type="evidence" value="ECO:0007669"/>
    <property type="project" value="InterPro"/>
</dbReference>
<dbReference type="Pfam" id="PF21394">
    <property type="entry name" value="Beta-ketacyl_N"/>
    <property type="match status" value="1"/>
</dbReference>
<keyword evidence="2" id="KW-0597">Phosphoprotein</keyword>
<dbReference type="GO" id="GO:0006633">
    <property type="term" value="P:fatty acid biosynthetic process"/>
    <property type="evidence" value="ECO:0007669"/>
    <property type="project" value="InterPro"/>
</dbReference>
<dbReference type="Gene3D" id="3.30.70.3290">
    <property type="match status" value="1"/>
</dbReference>
<dbReference type="PROSITE" id="PS52004">
    <property type="entry name" value="KS3_2"/>
    <property type="match status" value="1"/>
</dbReference>
<keyword evidence="5" id="KW-0443">Lipid metabolism</keyword>
<dbReference type="InterPro" id="IPR016039">
    <property type="entry name" value="Thiolase-like"/>
</dbReference>
<dbReference type="SUPFAM" id="SSF53901">
    <property type="entry name" value="Thiolase-like"/>
    <property type="match status" value="1"/>
</dbReference>
<evidence type="ECO:0000313" key="11">
    <source>
        <dbReference type="Proteomes" id="UP000191901"/>
    </source>
</evidence>
<evidence type="ECO:0000256" key="2">
    <source>
        <dbReference type="ARBA" id="ARBA00022553"/>
    </source>
</evidence>
<keyword evidence="1" id="KW-0596">Phosphopantetheine</keyword>
<dbReference type="Pfam" id="PF02801">
    <property type="entry name" value="Ketoacyl-synt_C"/>
    <property type="match status" value="1"/>
</dbReference>
<dbReference type="GO" id="GO:0071770">
    <property type="term" value="P:DIM/DIP cell wall layer assembly"/>
    <property type="evidence" value="ECO:0007669"/>
    <property type="project" value="TreeGrafter"/>
</dbReference>
<evidence type="ECO:0000256" key="5">
    <source>
        <dbReference type="ARBA" id="ARBA00023098"/>
    </source>
</evidence>
<proteinExistence type="predicted"/>
<dbReference type="RefSeq" id="WP_080814328.1">
    <property type="nucleotide sequence ID" value="NZ_CP021983.2"/>
</dbReference>
<evidence type="ECO:0000256" key="4">
    <source>
        <dbReference type="ARBA" id="ARBA00022832"/>
    </source>
</evidence>
<dbReference type="PANTHER" id="PTHR43775:SF51">
    <property type="entry name" value="INACTIVE PHENOLPHTHIOCEROL SYNTHESIS POLYKETIDE SYNTHASE TYPE I PKS1-RELATED"/>
    <property type="match status" value="1"/>
</dbReference>
<dbReference type="KEGG" id="hhg:XM38_019790"/>
<dbReference type="InterPro" id="IPR016035">
    <property type="entry name" value="Acyl_Trfase/lysoPLipase"/>
</dbReference>
<dbReference type="FunFam" id="1.10.1200.10:FF:000016">
    <property type="entry name" value="Non-ribosomal peptide synthase"/>
    <property type="match status" value="1"/>
</dbReference>
<dbReference type="SMART" id="SM00825">
    <property type="entry name" value="PKS_KS"/>
    <property type="match status" value="1"/>
</dbReference>
<dbReference type="InterPro" id="IPR020806">
    <property type="entry name" value="PKS_PP-bd"/>
</dbReference>
<feature type="region of interest" description="Disordered" evidence="7">
    <location>
        <begin position="1552"/>
        <end position="1576"/>
    </location>
</feature>
<dbReference type="Proteomes" id="UP000191901">
    <property type="component" value="Chromosome"/>
</dbReference>
<dbReference type="PANTHER" id="PTHR43775">
    <property type="entry name" value="FATTY ACID SYNTHASE"/>
    <property type="match status" value="1"/>
</dbReference>
<dbReference type="PROSITE" id="PS00012">
    <property type="entry name" value="PHOSPHOPANTETHEINE"/>
    <property type="match status" value="1"/>
</dbReference>
<dbReference type="PROSITE" id="PS50075">
    <property type="entry name" value="CARRIER"/>
    <property type="match status" value="1"/>
</dbReference>
<dbReference type="CDD" id="cd00833">
    <property type="entry name" value="PKS"/>
    <property type="match status" value="1"/>
</dbReference>
<feature type="domain" description="Carrier" evidence="8">
    <location>
        <begin position="1466"/>
        <end position="1541"/>
    </location>
</feature>
<keyword evidence="4" id="KW-0276">Fatty acid metabolism</keyword>
<dbReference type="PROSITE" id="PS00606">
    <property type="entry name" value="KS3_1"/>
    <property type="match status" value="1"/>
</dbReference>
<dbReference type="InterPro" id="IPR018201">
    <property type="entry name" value="Ketoacyl_synth_AS"/>
</dbReference>
<dbReference type="InterPro" id="IPR006162">
    <property type="entry name" value="Ppantetheine_attach_site"/>
</dbReference>
<sequence length="1576" mass="175025">MSRINPLVTKNQTNGLEIAIIGMSGRFPKANTIEKFWENQKNGVESISFFNDKELIALGVESALLDHPQYVRAAGVLENIELFDASFFGFSAKEAEITDPQHRLFLECAWEALEQAGYDAETYRGAIGVYAGTGLNGYMLKRYAAGSFAASVDPYQLVISNDKDFLTTRVSYKLNLEGTSVDIQTACSTSLVAVHMACRSLLGGECHLALAGGVSISESSGYLYQEGSINSPDGHCRAFDAKAQGTVRGSGVGIVVLKRLKNALADGDTIHAVIKGSATNNDGSFKVSYTAPRIDSQAKVIRKAQAIAEVEPDTITYVEAHGTGTSLGDPIEIAALTQAFRVKTQQKQFCAIGSVKTNIGHLDAAAGVAGLIKTVLALEHKQIPPSLHFEKPNPKIDFATSPFYVNTQLAEWKTNGTPRRAGVSSFGIGGTNAHVILEEAPPIEVSDSSRPWQLLFLSAKTSTALDTATVNLVNYLQHHPDCNLADVAYTLQVGRRGFEHRRMVICQNSNDATQALSSPDSQQVLSHYQELGHRSLVFMFPGQGTQYVNMARELYHTELAFTEQVDRCCELLKPHLGLDLRQVLYPDEEPGVRNQESGDQSNVELQAPNFEFSLNDTIYAQPALFVIEYAFAKLWMSWGVNPTAMIGHSIGEYVAACLAGVFSLEDALALVATRGRLMQQCPLGAMLAVQCSEQQIQPLLGAALSLAGSNAPSSCVVSGPTEAVEQLQQKLQEQNISCRRLHTSHAFHSEMMEPILQPFTQALQGVKLNPPTIPFISNLSGTWMTPSEAIDPHYWTQQLRQPVCFSAGIREVLTKPKQILLEVGPGRTLSTFAKQHQPDELVTLTSVRHLKEQKSDIAVLLTTLGRLWLMGVKVDWAVFYAHERRHRLPLPTYPFERQRYWIDLQKQPQRVAAPFKEKSKSRKLDIADWFYLPFWKPALPPVLLDQDELHQSSCILVFLDECGLGSQIVTNLQQQNHEIITVSIGSHFTQWNEKEYSLNPQQQEDYHVLFKALLKHNQFPTKIIHSWTVTSHNFPNLGFEQVNKLQDLGFYSLLFLAQALGKQAITDDVQITVISNQMQSVTGGEPLCPEKATVLGPVRVISREYPNLHCRSIDVEFPIPEHWQVENLAEQLLAELTTPSPDLVIAYRGRQRWVQAFEPVRFDRPPARTVRLKPGGVYLITGGLGGIGLTLAQHLAKTVQAKLILIGRSAFPPREAWQHWLTTHDEQDKISCKIQIILELEALGSEVQIISADVTQFEQMQAVVDQSCAQFGQINGVIHAAGVPGGGVIQRKTPDEVERILAPKVKGTRILEAVFKDIPLDFLVLCSSLTSIQGGFGQVDYCAANAFLDVFAHHHFLSSSHRSVFSINWDAWQEVGMAVDTTVPFNLQAWRAETLQQKILPQEGAEVFDRLLGRTIPQVVVSTCDFLTQIEQENAGEDSNFLETLEKVNLSKPTHPRPELNNPYVAPRNELEQTLAEIWQELLGVELVGIYDNFLDLGGDSLLTVQVRSKMRDRLHQDFPIADLFEYPTISALAEHLSQEIAKRPVFQHAQDRAKQKQVAIQNNQQRMKQRRKPNG</sequence>
<feature type="domain" description="Ketosynthase family 3 (KS3)" evidence="9">
    <location>
        <begin position="15"/>
        <end position="439"/>
    </location>
</feature>
<dbReference type="OrthoDB" id="499075at2"/>
<dbReference type="GO" id="GO:0044550">
    <property type="term" value="P:secondary metabolite biosynthetic process"/>
    <property type="evidence" value="ECO:0007669"/>
    <property type="project" value="UniProtKB-ARBA"/>
</dbReference>
<dbReference type="STRING" id="1641165.XM38_27575"/>
<dbReference type="GO" id="GO:0005886">
    <property type="term" value="C:plasma membrane"/>
    <property type="evidence" value="ECO:0007669"/>
    <property type="project" value="TreeGrafter"/>
</dbReference>
<evidence type="ECO:0000256" key="7">
    <source>
        <dbReference type="SAM" id="MobiDB-lite"/>
    </source>
</evidence>
<dbReference type="GO" id="GO:0031177">
    <property type="term" value="F:phosphopantetheine binding"/>
    <property type="evidence" value="ECO:0007669"/>
    <property type="project" value="InterPro"/>
</dbReference>
<keyword evidence="6" id="KW-0511">Multifunctional enzyme</keyword>
<dbReference type="GO" id="GO:0004312">
    <property type="term" value="F:fatty acid synthase activity"/>
    <property type="evidence" value="ECO:0007669"/>
    <property type="project" value="TreeGrafter"/>
</dbReference>
<dbReference type="FunFam" id="3.40.47.10:FF:000042">
    <property type="entry name" value="Polyketide synthase Pks13"/>
    <property type="match status" value="1"/>
</dbReference>
<dbReference type="Gene3D" id="1.10.1200.10">
    <property type="entry name" value="ACP-like"/>
    <property type="match status" value="1"/>
</dbReference>
<gene>
    <name evidence="10" type="ORF">XM38_019790</name>
</gene>
<dbReference type="Gene3D" id="3.40.366.10">
    <property type="entry name" value="Malonyl-Coenzyme A Acyl Carrier Protein, domain 2"/>
    <property type="match status" value="1"/>
</dbReference>
<evidence type="ECO:0000259" key="8">
    <source>
        <dbReference type="PROSITE" id="PS50075"/>
    </source>
</evidence>
<dbReference type="Pfam" id="PF00698">
    <property type="entry name" value="Acyl_transf_1"/>
    <property type="match status" value="1"/>
</dbReference>
<dbReference type="InterPro" id="IPR016036">
    <property type="entry name" value="Malonyl_transacylase_ACP-bd"/>
</dbReference>
<dbReference type="InterPro" id="IPR014043">
    <property type="entry name" value="Acyl_transferase_dom"/>
</dbReference>
<dbReference type="Gene3D" id="3.30.70.250">
    <property type="entry name" value="Malonyl-CoA ACP transacylase, ACP-binding"/>
    <property type="match status" value="1"/>
</dbReference>
<dbReference type="SMART" id="SM00827">
    <property type="entry name" value="PKS_AT"/>
    <property type="match status" value="1"/>
</dbReference>
<dbReference type="Pfam" id="PF00550">
    <property type="entry name" value="PP-binding"/>
    <property type="match status" value="1"/>
</dbReference>
<dbReference type="Pfam" id="PF22621">
    <property type="entry name" value="CurL-like_PKS_C"/>
    <property type="match status" value="1"/>
</dbReference>
<dbReference type="Pfam" id="PF00109">
    <property type="entry name" value="ketoacyl-synt"/>
    <property type="match status" value="1"/>
</dbReference>
<dbReference type="InterPro" id="IPR057326">
    <property type="entry name" value="KR_dom"/>
</dbReference>
<dbReference type="InterPro" id="IPR009081">
    <property type="entry name" value="PP-bd_ACP"/>
</dbReference>
<evidence type="ECO:0000256" key="6">
    <source>
        <dbReference type="ARBA" id="ARBA00023268"/>
    </source>
</evidence>
<name>A0A1Z3HL57_9CYAN</name>
<dbReference type="GO" id="GO:0005737">
    <property type="term" value="C:cytoplasm"/>
    <property type="evidence" value="ECO:0007669"/>
    <property type="project" value="TreeGrafter"/>
</dbReference>
<organism evidence="10 11">
    <name type="scientific">Halomicronema hongdechloris C2206</name>
    <dbReference type="NCBI Taxonomy" id="1641165"/>
    <lineage>
        <taxon>Bacteria</taxon>
        <taxon>Bacillati</taxon>
        <taxon>Cyanobacteriota</taxon>
        <taxon>Cyanophyceae</taxon>
        <taxon>Nodosilineales</taxon>
        <taxon>Nodosilineaceae</taxon>
        <taxon>Halomicronema</taxon>
    </lineage>
</organism>
<dbReference type="InterPro" id="IPR014030">
    <property type="entry name" value="Ketoacyl_synth_N"/>
</dbReference>
<dbReference type="SMART" id="SM00823">
    <property type="entry name" value="PKS_PP"/>
    <property type="match status" value="1"/>
</dbReference>
<dbReference type="InterPro" id="IPR049490">
    <property type="entry name" value="C883_1060-like_KR_N"/>
</dbReference>
<dbReference type="SMART" id="SM00822">
    <property type="entry name" value="PKS_KR"/>
    <property type="match status" value="1"/>
</dbReference>
<keyword evidence="11" id="KW-1185">Reference proteome</keyword>
<dbReference type="InterPro" id="IPR036736">
    <property type="entry name" value="ACP-like_sf"/>
</dbReference>
<dbReference type="InterPro" id="IPR013968">
    <property type="entry name" value="PKS_KR"/>
</dbReference>
<reference evidence="10 11" key="1">
    <citation type="journal article" date="2016" name="Biochim. Biophys. Acta">
        <title>Characterization of red-shifted phycobilisomes isolated from the chlorophyll f-containing cyanobacterium Halomicronema hongdechloris.</title>
        <authorList>
            <person name="Li Y."/>
            <person name="Lin Y."/>
            <person name="Garvey C.J."/>
            <person name="Birch D."/>
            <person name="Corkery R.W."/>
            <person name="Loughlin P.C."/>
            <person name="Scheer H."/>
            <person name="Willows R.D."/>
            <person name="Chen M."/>
        </authorList>
    </citation>
    <scope>NUCLEOTIDE SEQUENCE [LARGE SCALE GENOMIC DNA]</scope>
    <source>
        <strain evidence="10 11">C2206</strain>
    </source>
</reference>
<dbReference type="CDD" id="cd08953">
    <property type="entry name" value="KR_2_SDR_x"/>
    <property type="match status" value="1"/>
</dbReference>
<dbReference type="InterPro" id="IPR001227">
    <property type="entry name" value="Ac_transferase_dom_sf"/>
</dbReference>
<dbReference type="InterPro" id="IPR014031">
    <property type="entry name" value="Ketoacyl_synth_C"/>
</dbReference>
<evidence type="ECO:0000313" key="10">
    <source>
        <dbReference type="EMBL" id="ASC71030.1"/>
    </source>
</evidence>
<dbReference type="SUPFAM" id="SSF55048">
    <property type="entry name" value="Probable ACP-binding domain of malonyl-CoA ACP transacylase"/>
    <property type="match status" value="1"/>
</dbReference>
<dbReference type="Pfam" id="PF08659">
    <property type="entry name" value="KR"/>
    <property type="match status" value="1"/>
</dbReference>
<accession>A0A1Z3HL57</accession>
<dbReference type="EMBL" id="CP021983">
    <property type="protein sequence ID" value="ASC71030.1"/>
    <property type="molecule type" value="Genomic_DNA"/>
</dbReference>
<dbReference type="InterPro" id="IPR050091">
    <property type="entry name" value="PKS_NRPS_Biosynth_Enz"/>
</dbReference>
<dbReference type="SUPFAM" id="SSF51735">
    <property type="entry name" value="NAD(P)-binding Rossmann-fold domains"/>
    <property type="match status" value="2"/>
</dbReference>
<evidence type="ECO:0000256" key="1">
    <source>
        <dbReference type="ARBA" id="ARBA00022450"/>
    </source>
</evidence>
<protein>
    <submittedName>
        <fullName evidence="10">Type I polyketide synthase</fullName>
    </submittedName>
</protein>
<dbReference type="Gene3D" id="3.40.47.10">
    <property type="match status" value="1"/>
</dbReference>
<evidence type="ECO:0000259" key="9">
    <source>
        <dbReference type="PROSITE" id="PS52004"/>
    </source>
</evidence>
<dbReference type="Gene3D" id="3.40.50.720">
    <property type="entry name" value="NAD(P)-binding Rossmann-like Domain"/>
    <property type="match status" value="1"/>
</dbReference>
<dbReference type="SUPFAM" id="SSF47336">
    <property type="entry name" value="ACP-like"/>
    <property type="match status" value="1"/>
</dbReference>
<dbReference type="InterPro" id="IPR020841">
    <property type="entry name" value="PKS_Beta-ketoAc_synthase_dom"/>
</dbReference>
<dbReference type="SUPFAM" id="SSF52151">
    <property type="entry name" value="FabD/lysophospholipase-like"/>
    <property type="match status" value="1"/>
</dbReference>
<evidence type="ECO:0000256" key="3">
    <source>
        <dbReference type="ARBA" id="ARBA00022679"/>
    </source>
</evidence>